<dbReference type="InterPro" id="IPR006143">
    <property type="entry name" value="RND_pump_MFP"/>
</dbReference>
<dbReference type="SUPFAM" id="SSF111369">
    <property type="entry name" value="HlyD-like secretion proteins"/>
    <property type="match status" value="1"/>
</dbReference>
<accession>A0ABQ3ELQ9</accession>
<proteinExistence type="inferred from homology"/>
<evidence type="ECO:0000313" key="7">
    <source>
        <dbReference type="Proteomes" id="UP000637980"/>
    </source>
</evidence>
<organism evidence="6 7">
    <name type="scientific">Pseudovibrio japonicus</name>
    <dbReference type="NCBI Taxonomy" id="366534"/>
    <lineage>
        <taxon>Bacteria</taxon>
        <taxon>Pseudomonadati</taxon>
        <taxon>Pseudomonadota</taxon>
        <taxon>Alphaproteobacteria</taxon>
        <taxon>Hyphomicrobiales</taxon>
        <taxon>Stappiaceae</taxon>
        <taxon>Pseudovibrio</taxon>
    </lineage>
</organism>
<evidence type="ECO:0000256" key="1">
    <source>
        <dbReference type="ARBA" id="ARBA00009477"/>
    </source>
</evidence>
<reference evidence="7" key="1">
    <citation type="journal article" date="2019" name="Int. J. Syst. Evol. Microbiol.">
        <title>The Global Catalogue of Microorganisms (GCM) 10K type strain sequencing project: providing services to taxonomists for standard genome sequencing and annotation.</title>
        <authorList>
            <consortium name="The Broad Institute Genomics Platform"/>
            <consortium name="The Broad Institute Genome Sequencing Center for Infectious Disease"/>
            <person name="Wu L."/>
            <person name="Ma J."/>
        </authorList>
    </citation>
    <scope>NUCLEOTIDE SEQUENCE [LARGE SCALE GENOMIC DNA]</scope>
    <source>
        <strain evidence="7">KCTC 12861</strain>
    </source>
</reference>
<dbReference type="InterPro" id="IPR042230">
    <property type="entry name" value="CusF_sf"/>
</dbReference>
<feature type="domain" description="CusB-like beta-barrel" evidence="5">
    <location>
        <begin position="216"/>
        <end position="291"/>
    </location>
</feature>
<name>A0ABQ3ELQ9_9HYPH</name>
<keyword evidence="7" id="KW-1185">Reference proteome</keyword>
<comment type="caution">
    <text evidence="6">The sequence shown here is derived from an EMBL/GenBank/DDBJ whole genome shotgun (WGS) entry which is preliminary data.</text>
</comment>
<gene>
    <name evidence="6" type="primary">cusB</name>
    <name evidence="6" type="ORF">GCM10007094_39200</name>
</gene>
<protein>
    <submittedName>
        <fullName evidence="6">Hemolysin D</fullName>
    </submittedName>
</protein>
<dbReference type="InterPro" id="IPR058792">
    <property type="entry name" value="Beta-barrel_RND_2"/>
</dbReference>
<dbReference type="Proteomes" id="UP000637980">
    <property type="component" value="Unassembled WGS sequence"/>
</dbReference>
<dbReference type="Gene3D" id="2.40.50.320">
    <property type="entry name" value="Copper binding periplasmic protein CusF"/>
    <property type="match status" value="1"/>
</dbReference>
<evidence type="ECO:0000259" key="3">
    <source>
        <dbReference type="Pfam" id="PF19335"/>
    </source>
</evidence>
<evidence type="ECO:0000259" key="5">
    <source>
        <dbReference type="Pfam" id="PF25954"/>
    </source>
</evidence>
<dbReference type="Pfam" id="PF11604">
    <property type="entry name" value="CusF_Ec"/>
    <property type="match status" value="1"/>
</dbReference>
<evidence type="ECO:0000313" key="6">
    <source>
        <dbReference type="EMBL" id="GHB46056.1"/>
    </source>
</evidence>
<feature type="domain" description="Heavy metal binding" evidence="3">
    <location>
        <begin position="17"/>
        <end position="43"/>
    </location>
</feature>
<dbReference type="InterPro" id="IPR045800">
    <property type="entry name" value="HMBD"/>
</dbReference>
<dbReference type="Pfam" id="PF19335">
    <property type="entry name" value="HMBD"/>
    <property type="match status" value="1"/>
</dbReference>
<dbReference type="Pfam" id="PF25919">
    <property type="entry name" value="BSH_CusB"/>
    <property type="match status" value="1"/>
</dbReference>
<keyword evidence="2" id="KW-0813">Transport</keyword>
<dbReference type="Gene3D" id="2.40.420.20">
    <property type="match status" value="1"/>
</dbReference>
<evidence type="ECO:0000259" key="4">
    <source>
        <dbReference type="Pfam" id="PF25919"/>
    </source>
</evidence>
<dbReference type="PANTHER" id="PTHR30097:SF15">
    <property type="entry name" value="CATION EFFLUX SYSTEM PROTEIN CUSB"/>
    <property type="match status" value="1"/>
</dbReference>
<feature type="domain" description="CusB-like barrel-sandwich hybrid" evidence="4">
    <location>
        <begin position="96"/>
        <end position="208"/>
    </location>
</feature>
<dbReference type="InterPro" id="IPR051909">
    <property type="entry name" value="MFP_Cation_Efflux"/>
</dbReference>
<dbReference type="InterPro" id="IPR021647">
    <property type="entry name" value="CusF_Ec"/>
</dbReference>
<sequence>MDWTSRGPDSNEQEILYWVAPMDPNFRRDEPGKSPMGMDLIPVYAEEDAKPKASTVALSPSVINNIGVRTAVASVEPISQKIESVGFVGYDEHRSSHVHLRTEGWIQKLNIRAIGDPVKKGDLLFTVYAPEVIVANADLIRAVRRNDKAAEQSIRIQLQNYGIDSAQIDEMAQASKPGDVFKVFAPQSGVVTTLEAADGMYLQPDSMALRLADMSSVWLMVDVFEQDIARLSPNSQVLASFEHLPGMVLEGRIDYIYPELDVVTRTLPVRLYFDNSEGLLRPNMFGRVTIIPAETRSAVTIPTSALIRTGMSERVILKAGDGTFVPRIVTPGLTGSFGEGSRTEILQGLQAGEEVVTSAQFLIDSESSLSAGMGRMSPSQGVPIWSNGTVTKVDPETNSITIRHTAIDELHWPEMETTFAVRGNLTAYELRPDEHFEFAIMRGSDKRFSLVDLRQMGSKHHKSGHLAPAGAAER</sequence>
<dbReference type="PANTHER" id="PTHR30097">
    <property type="entry name" value="CATION EFFLUX SYSTEM PROTEIN CUSB"/>
    <property type="match status" value="1"/>
</dbReference>
<evidence type="ECO:0000256" key="2">
    <source>
        <dbReference type="ARBA" id="ARBA00022448"/>
    </source>
</evidence>
<comment type="similarity">
    <text evidence="1">Belongs to the membrane fusion protein (MFP) (TC 8.A.1) family.</text>
</comment>
<dbReference type="Pfam" id="PF25954">
    <property type="entry name" value="Beta-barrel_RND_2"/>
    <property type="match status" value="1"/>
</dbReference>
<dbReference type="NCBIfam" id="TIGR01730">
    <property type="entry name" value="RND_mfp"/>
    <property type="match status" value="1"/>
</dbReference>
<dbReference type="Gene3D" id="2.40.50.100">
    <property type="match status" value="1"/>
</dbReference>
<dbReference type="InterPro" id="IPR058790">
    <property type="entry name" value="BSH_CusB"/>
</dbReference>
<dbReference type="EMBL" id="BMXE01000009">
    <property type="protein sequence ID" value="GHB46056.1"/>
    <property type="molecule type" value="Genomic_DNA"/>
</dbReference>
<dbReference type="Gene3D" id="2.40.30.170">
    <property type="match status" value="1"/>
</dbReference>